<feature type="compositionally biased region" description="Basic and acidic residues" evidence="1">
    <location>
        <begin position="60"/>
        <end position="69"/>
    </location>
</feature>
<dbReference type="AlphaFoldDB" id="A0A126T941"/>
<dbReference type="OrthoDB" id="5573708at2"/>
<reference evidence="2 3" key="1">
    <citation type="journal article" date="2015" name="Environ. Microbiol.">
        <title>Methane oxidation coupled to nitrate reduction under hypoxia by the Gammaproteobacterium Methylomonas denitrificans, sp. nov. type strain FJG1.</title>
        <authorList>
            <person name="Kits K.D."/>
            <person name="Klotz M.G."/>
            <person name="Stein L.Y."/>
        </authorList>
    </citation>
    <scope>NUCLEOTIDE SEQUENCE [LARGE SCALE GENOMIC DNA]</scope>
    <source>
        <strain evidence="2 3">FJG1</strain>
    </source>
</reference>
<dbReference type="RefSeq" id="WP_036278471.1">
    <property type="nucleotide sequence ID" value="NZ_CP014476.1"/>
</dbReference>
<feature type="region of interest" description="Disordered" evidence="1">
    <location>
        <begin position="60"/>
        <end position="82"/>
    </location>
</feature>
<evidence type="ECO:0000313" key="2">
    <source>
        <dbReference type="EMBL" id="AMK78571.1"/>
    </source>
</evidence>
<feature type="region of interest" description="Disordered" evidence="1">
    <location>
        <begin position="1"/>
        <end position="33"/>
    </location>
</feature>
<dbReference type="EMBL" id="CP014476">
    <property type="protein sequence ID" value="AMK78571.1"/>
    <property type="molecule type" value="Genomic_DNA"/>
</dbReference>
<name>A0A126T941_9GAMM</name>
<proteinExistence type="predicted"/>
<keyword evidence="3" id="KW-1185">Reference proteome</keyword>
<evidence type="ECO:0000313" key="3">
    <source>
        <dbReference type="Proteomes" id="UP000030512"/>
    </source>
</evidence>
<gene>
    <name evidence="2" type="ORF">JT25_019090</name>
</gene>
<sequence length="102" mass="12216">MNAHELRAQARRSAQTRRLRDRRQTDDPFGSPEWLENIKTSYVAWPKTDRRDHIRRAEDRRMADRRHAQASEQQRAAQKYSRVVLTSDERKLIQSLYLPDAQ</sequence>
<protein>
    <submittedName>
        <fullName evidence="2">Uncharacterized protein</fullName>
    </submittedName>
</protein>
<dbReference type="Proteomes" id="UP000030512">
    <property type="component" value="Chromosome"/>
</dbReference>
<accession>A0A126T941</accession>
<organism evidence="2 3">
    <name type="scientific">Methylomonas denitrificans</name>
    <dbReference type="NCBI Taxonomy" id="1538553"/>
    <lineage>
        <taxon>Bacteria</taxon>
        <taxon>Pseudomonadati</taxon>
        <taxon>Pseudomonadota</taxon>
        <taxon>Gammaproteobacteria</taxon>
        <taxon>Methylococcales</taxon>
        <taxon>Methylococcaceae</taxon>
        <taxon>Methylomonas</taxon>
    </lineage>
</organism>
<evidence type="ECO:0000256" key="1">
    <source>
        <dbReference type="SAM" id="MobiDB-lite"/>
    </source>
</evidence>
<dbReference type="KEGG" id="mdn:JT25_019090"/>